<dbReference type="EMBL" id="AFRT01004791">
    <property type="protein sequence ID" value="ELU35943.1"/>
    <property type="molecule type" value="Genomic_DNA"/>
</dbReference>
<dbReference type="PANTHER" id="PTHR43853">
    <property type="entry name" value="3-KETOACYL-COA THIOLASE, PEROXISOMAL"/>
    <property type="match status" value="1"/>
</dbReference>
<dbReference type="GO" id="GO:0003988">
    <property type="term" value="F:acetyl-CoA C-acyltransferase activity"/>
    <property type="evidence" value="ECO:0007669"/>
    <property type="project" value="TreeGrafter"/>
</dbReference>
<reference evidence="2 3" key="1">
    <citation type="journal article" date="2013" name="Nat. Commun.">
        <title>The evolution and pathogenic mechanisms of the rice sheath blight pathogen.</title>
        <authorList>
            <person name="Zheng A."/>
            <person name="Lin R."/>
            <person name="Xu L."/>
            <person name="Qin P."/>
            <person name="Tang C."/>
            <person name="Ai P."/>
            <person name="Zhang D."/>
            <person name="Liu Y."/>
            <person name="Sun Z."/>
            <person name="Feng H."/>
            <person name="Wang Y."/>
            <person name="Chen Y."/>
            <person name="Liang X."/>
            <person name="Fu R."/>
            <person name="Li Q."/>
            <person name="Zhang J."/>
            <person name="Yu X."/>
            <person name="Xie Z."/>
            <person name="Ding L."/>
            <person name="Guan P."/>
            <person name="Tang J."/>
            <person name="Liang Y."/>
            <person name="Wang S."/>
            <person name="Deng Q."/>
            <person name="Li S."/>
            <person name="Zhu J."/>
            <person name="Wang L."/>
            <person name="Liu H."/>
            <person name="Li P."/>
        </authorList>
    </citation>
    <scope>NUCLEOTIDE SEQUENCE [LARGE SCALE GENOMIC DNA]</scope>
    <source>
        <strain evidence="3">AG-1 IA</strain>
    </source>
</reference>
<dbReference type="SUPFAM" id="SSF53901">
    <property type="entry name" value="Thiolase-like"/>
    <property type="match status" value="1"/>
</dbReference>
<dbReference type="AlphaFoldDB" id="L8WGN2"/>
<dbReference type="InterPro" id="IPR020613">
    <property type="entry name" value="Thiolase_CS"/>
</dbReference>
<dbReference type="GO" id="GO:0010124">
    <property type="term" value="P:phenylacetate catabolic process"/>
    <property type="evidence" value="ECO:0007669"/>
    <property type="project" value="TreeGrafter"/>
</dbReference>
<organism evidence="2 3">
    <name type="scientific">Thanatephorus cucumeris (strain AG1-IA)</name>
    <name type="common">Rice sheath blight fungus</name>
    <name type="synonym">Rhizoctonia solani</name>
    <dbReference type="NCBI Taxonomy" id="983506"/>
    <lineage>
        <taxon>Eukaryota</taxon>
        <taxon>Fungi</taxon>
        <taxon>Dikarya</taxon>
        <taxon>Basidiomycota</taxon>
        <taxon>Agaricomycotina</taxon>
        <taxon>Agaricomycetes</taxon>
        <taxon>Cantharellales</taxon>
        <taxon>Ceratobasidiaceae</taxon>
        <taxon>Rhizoctonia</taxon>
        <taxon>Rhizoctonia solani AG-1</taxon>
    </lineage>
</organism>
<name>L8WGN2_THACA</name>
<dbReference type="Proteomes" id="UP000011668">
    <property type="component" value="Unassembled WGS sequence"/>
</dbReference>
<evidence type="ECO:0000313" key="3">
    <source>
        <dbReference type="Proteomes" id="UP000011668"/>
    </source>
</evidence>
<dbReference type="STRING" id="983506.L8WGN2"/>
<dbReference type="OrthoDB" id="5404651at2759"/>
<dbReference type="GO" id="GO:0005777">
    <property type="term" value="C:peroxisome"/>
    <property type="evidence" value="ECO:0007669"/>
    <property type="project" value="TreeGrafter"/>
</dbReference>
<keyword evidence="3" id="KW-1185">Reference proteome</keyword>
<dbReference type="GO" id="GO:0006635">
    <property type="term" value="P:fatty acid beta-oxidation"/>
    <property type="evidence" value="ECO:0007669"/>
    <property type="project" value="TreeGrafter"/>
</dbReference>
<evidence type="ECO:0000259" key="1">
    <source>
        <dbReference type="Pfam" id="PF02803"/>
    </source>
</evidence>
<sequence>MSTSSKIFAMHSAHFVINHRYVYCVDKLGLDIEKVNVNGGAIALGHPLGATGIRQVATGLAELRRRNGKILCTSMCIGSGMGAAAIFVNETAQKVAVAAWHNVILAVFINCSWKYHIDWHEFMMDIYYNQVTIFGLV</sequence>
<dbReference type="PROSITE" id="PS00737">
    <property type="entry name" value="THIOLASE_2"/>
    <property type="match status" value="1"/>
</dbReference>
<dbReference type="PANTHER" id="PTHR43853:SF10">
    <property type="entry name" value="ACETYL-COA C-ACETYLTRANSFERASE"/>
    <property type="match status" value="1"/>
</dbReference>
<comment type="caution">
    <text evidence="2">The sequence shown here is derived from an EMBL/GenBank/DDBJ whole genome shotgun (WGS) entry which is preliminary data.</text>
</comment>
<dbReference type="Pfam" id="PF02803">
    <property type="entry name" value="Thiolase_C"/>
    <property type="match status" value="1"/>
</dbReference>
<dbReference type="InterPro" id="IPR050215">
    <property type="entry name" value="Thiolase-like_sf_Thiolase"/>
</dbReference>
<accession>L8WGN2</accession>
<dbReference type="Gene3D" id="3.40.47.10">
    <property type="match status" value="1"/>
</dbReference>
<evidence type="ECO:0000313" key="2">
    <source>
        <dbReference type="EMBL" id="ELU35943.1"/>
    </source>
</evidence>
<protein>
    <recommendedName>
        <fullName evidence="1">Thiolase C-terminal domain-containing protein</fullName>
    </recommendedName>
</protein>
<dbReference type="HOGENOM" id="CLU_1866468_0_0_1"/>
<gene>
    <name evidence="2" type="ORF">AG1IA_10027</name>
</gene>
<dbReference type="InterPro" id="IPR016039">
    <property type="entry name" value="Thiolase-like"/>
</dbReference>
<proteinExistence type="predicted"/>
<feature type="domain" description="Thiolase C-terminal" evidence="1">
    <location>
        <begin position="20"/>
        <end position="87"/>
    </location>
</feature>
<dbReference type="InterPro" id="IPR020617">
    <property type="entry name" value="Thiolase_C"/>
</dbReference>